<keyword evidence="5" id="KW-1185">Reference proteome</keyword>
<evidence type="ECO:0000313" key="3">
    <source>
        <dbReference type="EMBL" id="USE80984.1"/>
    </source>
</evidence>
<evidence type="ECO:0000313" key="2">
    <source>
        <dbReference type="EMBL" id="NNH11691.1"/>
    </source>
</evidence>
<evidence type="ECO:0000313" key="4">
    <source>
        <dbReference type="Proteomes" id="UP000542973"/>
    </source>
</evidence>
<name>A0A6N1BKH7_9BURK</name>
<dbReference type="GeneID" id="70690736"/>
<reference evidence="3" key="2">
    <citation type="submission" date="2022-06" db="EMBL/GenBank/DDBJ databases">
        <title>Complete genome sequence and characterization of Cupriavidus gilardii QJ1 isolated from contaminating cells.</title>
        <authorList>
            <person name="Qi J."/>
        </authorList>
    </citation>
    <scope>NUCLEOTIDE SEQUENCE</scope>
    <source>
        <strain evidence="3">QJ1</strain>
    </source>
</reference>
<sequence>MTDFLGFLYGRGIFAVTLPRNECETTGAPENTAAPARSCEHENQRF</sequence>
<gene>
    <name evidence="2" type="ORF">HLB16_12455</name>
    <name evidence="3" type="ORF">NDR89_14720</name>
</gene>
<dbReference type="RefSeq" id="WP_158507263.1">
    <property type="nucleotide sequence ID" value="NZ_BAAAEB010000015.1"/>
</dbReference>
<protein>
    <submittedName>
        <fullName evidence="2">Uncharacterized protein</fullName>
    </submittedName>
</protein>
<dbReference type="Proteomes" id="UP000542973">
    <property type="component" value="Unassembled WGS sequence"/>
</dbReference>
<feature type="region of interest" description="Disordered" evidence="1">
    <location>
        <begin position="25"/>
        <end position="46"/>
    </location>
</feature>
<evidence type="ECO:0000256" key="1">
    <source>
        <dbReference type="SAM" id="MobiDB-lite"/>
    </source>
</evidence>
<dbReference type="EMBL" id="JABEMD010000018">
    <property type="protein sequence ID" value="NNH11691.1"/>
    <property type="molecule type" value="Genomic_DNA"/>
</dbReference>
<proteinExistence type="predicted"/>
<organism evidence="2 4">
    <name type="scientific">Cupriavidus gilardii</name>
    <dbReference type="NCBI Taxonomy" id="82541"/>
    <lineage>
        <taxon>Bacteria</taxon>
        <taxon>Pseudomonadati</taxon>
        <taxon>Pseudomonadota</taxon>
        <taxon>Betaproteobacteria</taxon>
        <taxon>Burkholderiales</taxon>
        <taxon>Burkholderiaceae</taxon>
        <taxon>Cupriavidus</taxon>
    </lineage>
</organism>
<reference evidence="2 4" key="1">
    <citation type="submission" date="2020-05" db="EMBL/GenBank/DDBJ databases">
        <title>MicrobeNet Type strains.</title>
        <authorList>
            <person name="Nicholson A.C."/>
        </authorList>
    </citation>
    <scope>NUCLEOTIDE SEQUENCE [LARGE SCALE GENOMIC DNA]</scope>
    <source>
        <strain evidence="2 4">ATCC 700815</strain>
    </source>
</reference>
<evidence type="ECO:0000313" key="5">
    <source>
        <dbReference type="Proteomes" id="UP001056648"/>
    </source>
</evidence>
<accession>A0A6N1BKH7</accession>
<dbReference type="EMBL" id="CP098736">
    <property type="protein sequence ID" value="USE80984.1"/>
    <property type="molecule type" value="Genomic_DNA"/>
</dbReference>
<dbReference type="Proteomes" id="UP001056648">
    <property type="component" value="Chromosome 2"/>
</dbReference>
<dbReference type="AlphaFoldDB" id="A0A6N1BKH7"/>